<dbReference type="OrthoDB" id="428525at2759"/>
<dbReference type="GO" id="GO:0015108">
    <property type="term" value="F:chloride transmembrane transporter activity"/>
    <property type="evidence" value="ECO:0007669"/>
    <property type="project" value="InterPro"/>
</dbReference>
<feature type="transmembrane region" description="Helical" evidence="7">
    <location>
        <begin position="269"/>
        <end position="289"/>
    </location>
</feature>
<keyword evidence="5" id="KW-0129">CBS domain</keyword>
<sequence length="591" mass="64348">MTVVNDEEERNTVIRWLLHVLIALSVGVVAAVVTYSVEIVEHLREVILHFFLTGMPLSVVGYTLGWLFMVLTAIALTACASAVVVFYEPAAAGGGIPDIMAYLNGVHLRRAMNLKTFLAKAASCICAVASGMPVGLEAPLIHLGGITGAGVTQGRSRTLGFQTTWLQSFRSNEDRRDFITAGAACGVSAAFGAPIGGLLFVMEEVSSFWNLVSSGQIFLATMVCFTFITIINSIVEGKSLLGWVTNSASVLFEVNVGIPLNLMSVLPSLLLGAILGGLAALFTKANLVLTRWRRENLKPFPKRRFLEPIVLTGLFTCIMYLLATFSFCRYISSPYTGYSNSIRWGTESADRLFCAMCGEDSNRYSPFGSLSLASGKNVIRHLFTRQTAGEFPLYVLVMYFVLYFVFACLCCGTSVSGGLVVPSLVIGALFGRIFGLVLFYVGSDVNRGGYYSTKYSWMDPGLFALIGAGAFLAGTSRMTMSICVIMVELSSELHYLLPVMVAIVMSKTVADWLSEPLYHHMLHMDCIPYLGPALSHPEFEQLTAADVMATPLTSLRLREKTSVVLDALRNTPHNAFPIYENKTKRGGSVHQ</sequence>
<gene>
    <name evidence="8" type="ORF">ADEAN_000778600</name>
</gene>
<dbReference type="Gene3D" id="1.10.3080.10">
    <property type="entry name" value="Clc chloride channel"/>
    <property type="match status" value="1"/>
</dbReference>
<feature type="transmembrane region" description="Helical" evidence="7">
    <location>
        <begin position="421"/>
        <end position="441"/>
    </location>
</feature>
<evidence type="ECO:0000256" key="7">
    <source>
        <dbReference type="SAM" id="Phobius"/>
    </source>
</evidence>
<evidence type="ECO:0000313" key="9">
    <source>
        <dbReference type="Proteomes" id="UP000515908"/>
    </source>
</evidence>
<keyword evidence="6 7" id="KW-0472">Membrane</keyword>
<keyword evidence="3" id="KW-0677">Repeat</keyword>
<organism evidence="8 9">
    <name type="scientific">Angomonas deanei</name>
    <dbReference type="NCBI Taxonomy" id="59799"/>
    <lineage>
        <taxon>Eukaryota</taxon>
        <taxon>Discoba</taxon>
        <taxon>Euglenozoa</taxon>
        <taxon>Kinetoplastea</taxon>
        <taxon>Metakinetoplastina</taxon>
        <taxon>Trypanosomatida</taxon>
        <taxon>Trypanosomatidae</taxon>
        <taxon>Strigomonadinae</taxon>
        <taxon>Angomonas</taxon>
    </lineage>
</organism>
<keyword evidence="2 7" id="KW-0812">Transmembrane</keyword>
<evidence type="ECO:0000256" key="4">
    <source>
        <dbReference type="ARBA" id="ARBA00022989"/>
    </source>
</evidence>
<dbReference type="PANTHER" id="PTHR11689">
    <property type="entry name" value="CHLORIDE CHANNEL PROTEIN CLC FAMILY MEMBER"/>
    <property type="match status" value="1"/>
</dbReference>
<name>A0A7G2CMY1_9TRYP</name>
<evidence type="ECO:0000256" key="6">
    <source>
        <dbReference type="ARBA" id="ARBA00023136"/>
    </source>
</evidence>
<reference evidence="8 9" key="1">
    <citation type="submission" date="2020-08" db="EMBL/GenBank/DDBJ databases">
        <authorList>
            <person name="Newling K."/>
            <person name="Davey J."/>
            <person name="Forrester S."/>
        </authorList>
    </citation>
    <scope>NUCLEOTIDE SEQUENCE [LARGE SCALE GENOMIC DNA]</scope>
    <source>
        <strain evidence="9">Crithidia deanei Carvalho (ATCC PRA-265)</strain>
    </source>
</reference>
<dbReference type="InterPro" id="IPR051280">
    <property type="entry name" value="Cl-channel/antiporter"/>
</dbReference>
<dbReference type="Proteomes" id="UP000515908">
    <property type="component" value="Chromosome 16"/>
</dbReference>
<protein>
    <submittedName>
        <fullName evidence="8">Voltage gated chloride channel, putative</fullName>
    </submittedName>
</protein>
<dbReference type="AlphaFoldDB" id="A0A7G2CMY1"/>
<evidence type="ECO:0000256" key="2">
    <source>
        <dbReference type="ARBA" id="ARBA00022692"/>
    </source>
</evidence>
<evidence type="ECO:0000256" key="5">
    <source>
        <dbReference type="ARBA" id="ARBA00023122"/>
    </source>
</evidence>
<keyword evidence="4 7" id="KW-1133">Transmembrane helix</keyword>
<proteinExistence type="predicted"/>
<feature type="transmembrane region" description="Helical" evidence="7">
    <location>
        <begin position="393"/>
        <end position="415"/>
    </location>
</feature>
<feature type="transmembrane region" description="Helical" evidence="7">
    <location>
        <begin position="178"/>
        <end position="201"/>
    </location>
</feature>
<feature type="transmembrane region" description="Helical" evidence="7">
    <location>
        <begin position="74"/>
        <end position="96"/>
    </location>
</feature>
<dbReference type="InterPro" id="IPR001807">
    <property type="entry name" value="ClC"/>
</dbReference>
<evidence type="ECO:0000256" key="1">
    <source>
        <dbReference type="ARBA" id="ARBA00004141"/>
    </source>
</evidence>
<evidence type="ECO:0000313" key="8">
    <source>
        <dbReference type="EMBL" id="CAD2220271.1"/>
    </source>
</evidence>
<feature type="transmembrane region" description="Helical" evidence="7">
    <location>
        <begin position="16"/>
        <end position="35"/>
    </location>
</feature>
<dbReference type="GO" id="GO:0016020">
    <property type="term" value="C:membrane"/>
    <property type="evidence" value="ECO:0007669"/>
    <property type="project" value="UniProtKB-SubCell"/>
</dbReference>
<feature type="transmembrane region" description="Helical" evidence="7">
    <location>
        <begin position="309"/>
        <end position="331"/>
    </location>
</feature>
<dbReference type="PANTHER" id="PTHR11689:SF89">
    <property type="entry name" value="CHLORIDE CHANNEL PROTEIN"/>
    <property type="match status" value="1"/>
</dbReference>
<accession>A0A7G2CMY1</accession>
<feature type="transmembrane region" description="Helical" evidence="7">
    <location>
        <begin position="462"/>
        <end position="487"/>
    </location>
</feature>
<dbReference type="PRINTS" id="PR00762">
    <property type="entry name" value="CLCHANNEL"/>
</dbReference>
<evidence type="ECO:0000256" key="3">
    <source>
        <dbReference type="ARBA" id="ARBA00022737"/>
    </source>
</evidence>
<dbReference type="EMBL" id="LR877160">
    <property type="protein sequence ID" value="CAD2220271.1"/>
    <property type="molecule type" value="Genomic_DNA"/>
</dbReference>
<dbReference type="Pfam" id="PF00654">
    <property type="entry name" value="Voltage_CLC"/>
    <property type="match status" value="1"/>
</dbReference>
<comment type="subcellular location">
    <subcellularLocation>
        <location evidence="1">Membrane</location>
        <topology evidence="1">Multi-pass membrane protein</topology>
    </subcellularLocation>
</comment>
<feature type="transmembrane region" description="Helical" evidence="7">
    <location>
        <begin position="240"/>
        <end position="262"/>
    </location>
</feature>
<feature type="transmembrane region" description="Helical" evidence="7">
    <location>
        <begin position="208"/>
        <end position="234"/>
    </location>
</feature>
<keyword evidence="9" id="KW-1185">Reference proteome</keyword>
<dbReference type="InterPro" id="IPR014743">
    <property type="entry name" value="Cl-channel_core"/>
</dbReference>
<dbReference type="SUPFAM" id="SSF81340">
    <property type="entry name" value="Clc chloride channel"/>
    <property type="match status" value="1"/>
</dbReference>
<dbReference type="VEuPathDB" id="TriTrypDB:ADEAN_000778600"/>